<evidence type="ECO:0000256" key="1">
    <source>
        <dbReference type="SAM" id="MobiDB-lite"/>
    </source>
</evidence>
<name>A0AAV7Q2L5_PLEWA</name>
<feature type="region of interest" description="Disordered" evidence="1">
    <location>
        <begin position="1"/>
        <end position="78"/>
    </location>
</feature>
<evidence type="ECO:0000313" key="3">
    <source>
        <dbReference type="Proteomes" id="UP001066276"/>
    </source>
</evidence>
<feature type="compositionally biased region" description="Basic and acidic residues" evidence="1">
    <location>
        <begin position="62"/>
        <end position="78"/>
    </location>
</feature>
<comment type="caution">
    <text evidence="2">The sequence shown here is derived from an EMBL/GenBank/DDBJ whole genome shotgun (WGS) entry which is preliminary data.</text>
</comment>
<dbReference type="AlphaFoldDB" id="A0AAV7Q2L5"/>
<organism evidence="2 3">
    <name type="scientific">Pleurodeles waltl</name>
    <name type="common">Iberian ribbed newt</name>
    <dbReference type="NCBI Taxonomy" id="8319"/>
    <lineage>
        <taxon>Eukaryota</taxon>
        <taxon>Metazoa</taxon>
        <taxon>Chordata</taxon>
        <taxon>Craniata</taxon>
        <taxon>Vertebrata</taxon>
        <taxon>Euteleostomi</taxon>
        <taxon>Amphibia</taxon>
        <taxon>Batrachia</taxon>
        <taxon>Caudata</taxon>
        <taxon>Salamandroidea</taxon>
        <taxon>Salamandridae</taxon>
        <taxon>Pleurodelinae</taxon>
        <taxon>Pleurodeles</taxon>
    </lineage>
</organism>
<keyword evidence="3" id="KW-1185">Reference proteome</keyword>
<gene>
    <name evidence="2" type="ORF">NDU88_000267</name>
</gene>
<accession>A0AAV7Q2L5</accession>
<evidence type="ECO:0000313" key="2">
    <source>
        <dbReference type="EMBL" id="KAJ1133792.1"/>
    </source>
</evidence>
<dbReference type="Proteomes" id="UP001066276">
    <property type="component" value="Chromosome 6"/>
</dbReference>
<proteinExistence type="predicted"/>
<dbReference type="EMBL" id="JANPWB010000010">
    <property type="protein sequence ID" value="KAJ1133792.1"/>
    <property type="molecule type" value="Genomic_DNA"/>
</dbReference>
<protein>
    <submittedName>
        <fullName evidence="2">Uncharacterized protein</fullName>
    </submittedName>
</protein>
<reference evidence="2" key="1">
    <citation type="journal article" date="2022" name="bioRxiv">
        <title>Sequencing and chromosome-scale assembly of the giantPleurodeles waltlgenome.</title>
        <authorList>
            <person name="Brown T."/>
            <person name="Elewa A."/>
            <person name="Iarovenko S."/>
            <person name="Subramanian E."/>
            <person name="Araus A.J."/>
            <person name="Petzold A."/>
            <person name="Susuki M."/>
            <person name="Suzuki K.-i.T."/>
            <person name="Hayashi T."/>
            <person name="Toyoda A."/>
            <person name="Oliveira C."/>
            <person name="Osipova E."/>
            <person name="Leigh N.D."/>
            <person name="Simon A."/>
            <person name="Yun M.H."/>
        </authorList>
    </citation>
    <scope>NUCLEOTIDE SEQUENCE</scope>
    <source>
        <strain evidence="2">20211129_DDA</strain>
        <tissue evidence="2">Liver</tissue>
    </source>
</reference>
<sequence length="78" mass="8852">MHDPSSARGPPLTGEIRASMQPSEHWNRLHRGNVSLRSRPPPESRIEKIQRGSAGLSLKQAQMREGRPSPTDEARWRM</sequence>
<feature type="compositionally biased region" description="Basic and acidic residues" evidence="1">
    <location>
        <begin position="40"/>
        <end position="50"/>
    </location>
</feature>